<dbReference type="InterPro" id="IPR002871">
    <property type="entry name" value="NIF_FeS_clus_asmbl_NifU_N"/>
</dbReference>
<sequence length="131" mass="14627">MDIYREEILDHYRNPRNKGELKGANKKARKDSPLCAEADWVEIFLSVEEGRIKDIKFQGKGCVISMAATSMLTERVKGKSLTDVAAISEDEIRADFGGALSTSRETCAFLSLWTLRSALGLKIDENKTNQN</sequence>
<evidence type="ECO:0000313" key="2">
    <source>
        <dbReference type="EMBL" id="PJC22711.1"/>
    </source>
</evidence>
<dbReference type="SUPFAM" id="SSF82649">
    <property type="entry name" value="SufE/NifU"/>
    <property type="match status" value="1"/>
</dbReference>
<protein>
    <submittedName>
        <fullName evidence="2">Fe-S cluster protein</fullName>
    </submittedName>
</protein>
<dbReference type="PANTHER" id="PTHR10093">
    <property type="entry name" value="IRON-SULFUR CLUSTER ASSEMBLY ENZYME NIFU HOMOLOG"/>
    <property type="match status" value="1"/>
</dbReference>
<proteinExistence type="predicted"/>
<organism evidence="2 3">
    <name type="scientific">candidate division WWE3 bacterium CG_4_9_14_0_2_um_filter_48_10</name>
    <dbReference type="NCBI Taxonomy" id="1975078"/>
    <lineage>
        <taxon>Bacteria</taxon>
        <taxon>Katanobacteria</taxon>
    </lineage>
</organism>
<gene>
    <name evidence="2" type="ORF">CO059_01930</name>
</gene>
<name>A0A2M8EIX6_UNCKA</name>
<feature type="domain" description="NIF system FeS cluster assembly NifU N-terminal" evidence="1">
    <location>
        <begin position="4"/>
        <end position="119"/>
    </location>
</feature>
<dbReference type="Gene3D" id="3.90.1010.10">
    <property type="match status" value="1"/>
</dbReference>
<dbReference type="CDD" id="cd06664">
    <property type="entry name" value="IscU_like"/>
    <property type="match status" value="1"/>
</dbReference>
<dbReference type="GO" id="GO:0051536">
    <property type="term" value="F:iron-sulfur cluster binding"/>
    <property type="evidence" value="ECO:0007669"/>
    <property type="project" value="InterPro"/>
</dbReference>
<dbReference type="Proteomes" id="UP000228781">
    <property type="component" value="Unassembled WGS sequence"/>
</dbReference>
<reference evidence="3" key="1">
    <citation type="submission" date="2017-09" db="EMBL/GenBank/DDBJ databases">
        <title>Depth-based differentiation of microbial function through sediment-hosted aquifers and enrichment of novel symbionts in the deep terrestrial subsurface.</title>
        <authorList>
            <person name="Probst A.J."/>
            <person name="Ladd B."/>
            <person name="Jarett J.K."/>
            <person name="Geller-Mcgrath D.E."/>
            <person name="Sieber C.M.K."/>
            <person name="Emerson J.B."/>
            <person name="Anantharaman K."/>
            <person name="Thomas B.C."/>
            <person name="Malmstrom R."/>
            <person name="Stieglmeier M."/>
            <person name="Klingl A."/>
            <person name="Woyke T."/>
            <person name="Ryan C.M."/>
            <person name="Banfield J.F."/>
        </authorList>
    </citation>
    <scope>NUCLEOTIDE SEQUENCE [LARGE SCALE GENOMIC DNA]</scope>
</reference>
<dbReference type="GO" id="GO:0005506">
    <property type="term" value="F:iron ion binding"/>
    <property type="evidence" value="ECO:0007669"/>
    <property type="project" value="InterPro"/>
</dbReference>
<dbReference type="EMBL" id="PFSK01000024">
    <property type="protein sequence ID" value="PJC22711.1"/>
    <property type="molecule type" value="Genomic_DNA"/>
</dbReference>
<comment type="caution">
    <text evidence="2">The sequence shown here is derived from an EMBL/GenBank/DDBJ whole genome shotgun (WGS) entry which is preliminary data.</text>
</comment>
<evidence type="ECO:0000313" key="3">
    <source>
        <dbReference type="Proteomes" id="UP000228781"/>
    </source>
</evidence>
<dbReference type="AlphaFoldDB" id="A0A2M8EIX6"/>
<dbReference type="Pfam" id="PF01592">
    <property type="entry name" value="NifU_N"/>
    <property type="match status" value="1"/>
</dbReference>
<dbReference type="GO" id="GO:0016226">
    <property type="term" value="P:iron-sulfur cluster assembly"/>
    <property type="evidence" value="ECO:0007669"/>
    <property type="project" value="InterPro"/>
</dbReference>
<evidence type="ECO:0000259" key="1">
    <source>
        <dbReference type="Pfam" id="PF01592"/>
    </source>
</evidence>
<accession>A0A2M8EIX6</accession>